<proteinExistence type="inferred from homology"/>
<comment type="caution">
    <text evidence="4">The sequence shown here is derived from an EMBL/GenBank/DDBJ whole genome shotgun (WGS) entry which is preliminary data.</text>
</comment>
<evidence type="ECO:0000259" key="3">
    <source>
        <dbReference type="Pfam" id="PF02275"/>
    </source>
</evidence>
<organism evidence="4 5">
    <name type="scientific">Candidatus Coprenecus avistercoris</name>
    <dbReference type="NCBI Taxonomy" id="2840730"/>
    <lineage>
        <taxon>Bacteria</taxon>
        <taxon>Pseudomonadati</taxon>
        <taxon>Bacteroidota</taxon>
        <taxon>Bacteroidia</taxon>
        <taxon>Bacteroidales</taxon>
        <taxon>Rikenellaceae</taxon>
        <taxon>Rikenellaceae incertae sedis</taxon>
        <taxon>Candidatus Coprenecus</taxon>
    </lineage>
</organism>
<dbReference type="InterPro" id="IPR029132">
    <property type="entry name" value="CBAH/NAAA_C"/>
</dbReference>
<evidence type="ECO:0000256" key="1">
    <source>
        <dbReference type="ARBA" id="ARBA00006625"/>
    </source>
</evidence>
<evidence type="ECO:0000313" key="5">
    <source>
        <dbReference type="Proteomes" id="UP000886744"/>
    </source>
</evidence>
<gene>
    <name evidence="4" type="ORF">IAC94_01180</name>
</gene>
<dbReference type="Proteomes" id="UP000886744">
    <property type="component" value="Unassembled WGS sequence"/>
</dbReference>
<reference evidence="4" key="2">
    <citation type="journal article" date="2021" name="PeerJ">
        <title>Extensive microbial diversity within the chicken gut microbiome revealed by metagenomics and culture.</title>
        <authorList>
            <person name="Gilroy R."/>
            <person name="Ravi A."/>
            <person name="Getino M."/>
            <person name="Pursley I."/>
            <person name="Horton D.L."/>
            <person name="Alikhan N.F."/>
            <person name="Baker D."/>
            <person name="Gharbi K."/>
            <person name="Hall N."/>
            <person name="Watson M."/>
            <person name="Adriaenssens E.M."/>
            <person name="Foster-Nyarko E."/>
            <person name="Jarju S."/>
            <person name="Secka A."/>
            <person name="Antonio M."/>
            <person name="Oren A."/>
            <person name="Chaudhuri R.R."/>
            <person name="La Ragione R."/>
            <person name="Hildebrand F."/>
            <person name="Pallen M.J."/>
        </authorList>
    </citation>
    <scope>NUCLEOTIDE SEQUENCE</scope>
    <source>
        <strain evidence="4">ChiHjej13B12-12457</strain>
    </source>
</reference>
<evidence type="ECO:0000256" key="2">
    <source>
        <dbReference type="ARBA" id="ARBA00022801"/>
    </source>
</evidence>
<dbReference type="Gene3D" id="3.60.60.10">
    <property type="entry name" value="Penicillin V Acylase, Chain A"/>
    <property type="match status" value="1"/>
</dbReference>
<dbReference type="GO" id="GO:0016787">
    <property type="term" value="F:hydrolase activity"/>
    <property type="evidence" value="ECO:0007669"/>
    <property type="project" value="UniProtKB-KW"/>
</dbReference>
<dbReference type="EMBL" id="DVHI01000019">
    <property type="protein sequence ID" value="HIR62120.1"/>
    <property type="molecule type" value="Genomic_DNA"/>
</dbReference>
<dbReference type="Pfam" id="PF02275">
    <property type="entry name" value="CBAH"/>
    <property type="match status" value="1"/>
</dbReference>
<feature type="domain" description="Choloylglycine hydrolase/NAAA C-terminal" evidence="3">
    <location>
        <begin position="14"/>
        <end position="325"/>
    </location>
</feature>
<comment type="similarity">
    <text evidence="1">Belongs to the peptidase C59 family.</text>
</comment>
<dbReference type="PANTHER" id="PTHR35527:SF2">
    <property type="entry name" value="HYDROLASE"/>
    <property type="match status" value="1"/>
</dbReference>
<keyword evidence="2 4" id="KW-0378">Hydrolase</keyword>
<accession>A0A9D1DZW6</accession>
<dbReference type="InterPro" id="IPR052193">
    <property type="entry name" value="Peptidase_C59"/>
</dbReference>
<dbReference type="InterPro" id="IPR029055">
    <property type="entry name" value="Ntn_hydrolases_N"/>
</dbReference>
<sequence length="350" mass="38649">MVLACTFFSDLNACTGISFTAKDGSFVLARTAEWGGSDLHSRYVVVPRGYRHVSLTADGGNGMIFTGKYGYVGVAANMDQFVLEGLNEKGLSAGLFFFPGYGQYPEYDSTEVSRTVPDMQVVSWILSGFSTVQEVIDHFDEIIVTMLYPQSGTSHWRVGDPSGRQVVIEITGGKTHIYENTVGVLTNSPDFPWHVTNLNNYVNLAFGEADGNAFSAYPQVRRFGAGTGMIGIPGDVTPPSRFVRAAYYQATAPQYPTGEETVMSCFLILNNFDIPIGVERQKGQEPTDIPGATQFTTAADTKGLKMYWRTCWNSTIRCIDLNDIDFSKVKYTVEPLDKVRRQSVEMITVR</sequence>
<dbReference type="PANTHER" id="PTHR35527">
    <property type="entry name" value="CHOLOYLGLYCINE HYDROLASE"/>
    <property type="match status" value="1"/>
</dbReference>
<evidence type="ECO:0000313" key="4">
    <source>
        <dbReference type="EMBL" id="HIR62120.1"/>
    </source>
</evidence>
<dbReference type="AlphaFoldDB" id="A0A9D1DZW6"/>
<protein>
    <submittedName>
        <fullName evidence="4">Linear amide C-N hydrolase</fullName>
    </submittedName>
</protein>
<dbReference type="SUPFAM" id="SSF56235">
    <property type="entry name" value="N-terminal nucleophile aminohydrolases (Ntn hydrolases)"/>
    <property type="match status" value="1"/>
</dbReference>
<reference evidence="4" key="1">
    <citation type="submission" date="2020-10" db="EMBL/GenBank/DDBJ databases">
        <authorList>
            <person name="Gilroy R."/>
        </authorList>
    </citation>
    <scope>NUCLEOTIDE SEQUENCE</scope>
    <source>
        <strain evidence="4">ChiHjej13B12-12457</strain>
    </source>
</reference>
<name>A0A9D1DZW6_9BACT</name>